<dbReference type="Proteomes" id="UP000015101">
    <property type="component" value="Unassembled WGS sequence"/>
</dbReference>
<dbReference type="EMBL" id="AMQM01005281">
    <property type="status" value="NOT_ANNOTATED_CDS"/>
    <property type="molecule type" value="Genomic_DNA"/>
</dbReference>
<dbReference type="EMBL" id="KB096864">
    <property type="protein sequence ID" value="ESO00942.1"/>
    <property type="molecule type" value="Genomic_DNA"/>
</dbReference>
<dbReference type="RefSeq" id="XP_009021113.1">
    <property type="nucleotide sequence ID" value="XM_009022865.1"/>
</dbReference>
<dbReference type="OrthoDB" id="9978456at2759"/>
<keyword evidence="4" id="KW-1185">Reference proteome</keyword>
<feature type="compositionally biased region" description="Acidic residues" evidence="1">
    <location>
        <begin position="159"/>
        <end position="171"/>
    </location>
</feature>
<dbReference type="Gene3D" id="1.10.150.50">
    <property type="entry name" value="Transcription Factor, Ets-1"/>
    <property type="match status" value="1"/>
</dbReference>
<dbReference type="HOGENOM" id="CLU_750690_0_0_1"/>
<dbReference type="AlphaFoldDB" id="T1FU09"/>
<dbReference type="InterPro" id="IPR013761">
    <property type="entry name" value="SAM/pointed_sf"/>
</dbReference>
<dbReference type="EnsemblMetazoa" id="HelroT192493">
    <property type="protein sequence ID" value="HelroP192493"/>
    <property type="gene ID" value="HelroG192493"/>
</dbReference>
<feature type="region of interest" description="Disordered" evidence="1">
    <location>
        <begin position="134"/>
        <end position="208"/>
    </location>
</feature>
<reference evidence="4" key="1">
    <citation type="submission" date="2012-12" db="EMBL/GenBank/DDBJ databases">
        <authorList>
            <person name="Hellsten U."/>
            <person name="Grimwood J."/>
            <person name="Chapman J.A."/>
            <person name="Shapiro H."/>
            <person name="Aerts A."/>
            <person name="Otillar R.P."/>
            <person name="Terry A.Y."/>
            <person name="Boore J.L."/>
            <person name="Simakov O."/>
            <person name="Marletaz F."/>
            <person name="Cho S.-J."/>
            <person name="Edsinger-Gonzales E."/>
            <person name="Havlak P."/>
            <person name="Kuo D.-H."/>
            <person name="Larsson T."/>
            <person name="Lv J."/>
            <person name="Arendt D."/>
            <person name="Savage R."/>
            <person name="Osoegawa K."/>
            <person name="de Jong P."/>
            <person name="Lindberg D.R."/>
            <person name="Seaver E.C."/>
            <person name="Weisblat D.A."/>
            <person name="Putnam N.H."/>
            <person name="Grigoriev I.V."/>
            <person name="Rokhsar D.S."/>
        </authorList>
    </citation>
    <scope>NUCLEOTIDE SEQUENCE</scope>
</reference>
<sequence length="369" mass="41072">MYIPDGWLGILAGTKLYFDFSVISERYYNMKMSPLCDNNSSISNNNDINNNNNDNNNTDYSTAVATTSATSINNCNDNFGYNNDDDDDDDGGSYDNSNELFQLQINRLVREIGDRGLRRRRRSRILARKFFKNSNDLNNNNNTSTASSSTTTTTKDHRDDDDDDDGLDVEEQLIAQVNQPSQQKSTKRSGFFRNSINTTGGKPRADSGISTAEVASSIISNASDGEIKCQKCGALFITPAHLSASASRPYFSVSSTSPEFEDTFHLSVPPSSSSQLQKLPTLLSSPTPLHGYGNDVKLWSSLKVSDWLKKIGLEKRITRFHGYTGPNLVQMRKIQKLAPNYFYSSLSDHLQLSFLDVLIFSESLDSLFS</sequence>
<name>T1FU09_HELRO</name>
<dbReference type="CTD" id="20212305"/>
<dbReference type="GeneID" id="20212305"/>
<dbReference type="PANTHER" id="PTHR46270:SF2">
    <property type="entry name" value="TIR DOMAIN-CONTAINING PROTEIN"/>
    <property type="match status" value="1"/>
</dbReference>
<dbReference type="InParanoid" id="T1FU09"/>
<organism evidence="3 4">
    <name type="scientific">Helobdella robusta</name>
    <name type="common">Californian leech</name>
    <dbReference type="NCBI Taxonomy" id="6412"/>
    <lineage>
        <taxon>Eukaryota</taxon>
        <taxon>Metazoa</taxon>
        <taxon>Spiralia</taxon>
        <taxon>Lophotrochozoa</taxon>
        <taxon>Annelida</taxon>
        <taxon>Clitellata</taxon>
        <taxon>Hirudinea</taxon>
        <taxon>Rhynchobdellida</taxon>
        <taxon>Glossiphoniidae</taxon>
        <taxon>Helobdella</taxon>
    </lineage>
</organism>
<accession>T1FU09</accession>
<dbReference type="PANTHER" id="PTHR46270">
    <property type="entry name" value="ARMADILLO-TYPE FOLD-RELATED"/>
    <property type="match status" value="1"/>
</dbReference>
<proteinExistence type="predicted"/>
<gene>
    <name evidence="3" type="primary">20212305</name>
    <name evidence="2" type="ORF">HELRODRAFT_192493</name>
</gene>
<reference evidence="3" key="3">
    <citation type="submission" date="2015-06" db="UniProtKB">
        <authorList>
            <consortium name="EnsemblMetazoa"/>
        </authorList>
    </citation>
    <scope>IDENTIFICATION</scope>
</reference>
<protein>
    <recommendedName>
        <fullName evidence="5">SAM domain-containing protein</fullName>
    </recommendedName>
</protein>
<evidence type="ECO:0000313" key="3">
    <source>
        <dbReference type="EnsemblMetazoa" id="HelroP192493"/>
    </source>
</evidence>
<evidence type="ECO:0000256" key="1">
    <source>
        <dbReference type="SAM" id="MobiDB-lite"/>
    </source>
</evidence>
<evidence type="ECO:0000313" key="2">
    <source>
        <dbReference type="EMBL" id="ESO00942.1"/>
    </source>
</evidence>
<reference evidence="2 4" key="2">
    <citation type="journal article" date="2013" name="Nature">
        <title>Insights into bilaterian evolution from three spiralian genomes.</title>
        <authorList>
            <person name="Simakov O."/>
            <person name="Marletaz F."/>
            <person name="Cho S.J."/>
            <person name="Edsinger-Gonzales E."/>
            <person name="Havlak P."/>
            <person name="Hellsten U."/>
            <person name="Kuo D.H."/>
            <person name="Larsson T."/>
            <person name="Lv J."/>
            <person name="Arendt D."/>
            <person name="Savage R."/>
            <person name="Osoegawa K."/>
            <person name="de Jong P."/>
            <person name="Grimwood J."/>
            <person name="Chapman J.A."/>
            <person name="Shapiro H."/>
            <person name="Aerts A."/>
            <person name="Otillar R.P."/>
            <person name="Terry A.Y."/>
            <person name="Boore J.L."/>
            <person name="Grigoriev I.V."/>
            <person name="Lindberg D.R."/>
            <person name="Seaver E.C."/>
            <person name="Weisblat D.A."/>
            <person name="Putnam N.H."/>
            <person name="Rokhsar D.S."/>
        </authorList>
    </citation>
    <scope>NUCLEOTIDE SEQUENCE</scope>
</reference>
<dbReference type="KEGG" id="hro:HELRODRAFT_192493"/>
<feature type="compositionally biased region" description="Low complexity" evidence="1">
    <location>
        <begin position="134"/>
        <end position="153"/>
    </location>
</feature>
<evidence type="ECO:0000313" key="4">
    <source>
        <dbReference type="Proteomes" id="UP000015101"/>
    </source>
</evidence>
<evidence type="ECO:0008006" key="5">
    <source>
        <dbReference type="Google" id="ProtNLM"/>
    </source>
</evidence>
<feature type="compositionally biased region" description="Polar residues" evidence="1">
    <location>
        <begin position="175"/>
        <end position="184"/>
    </location>
</feature>
<dbReference type="SUPFAM" id="SSF47769">
    <property type="entry name" value="SAM/Pointed domain"/>
    <property type="match status" value="1"/>
</dbReference>